<feature type="compositionally biased region" description="Basic and acidic residues" evidence="1">
    <location>
        <begin position="298"/>
        <end position="325"/>
    </location>
</feature>
<evidence type="ECO:0000313" key="3">
    <source>
        <dbReference type="Proteomes" id="UP000261360"/>
    </source>
</evidence>
<dbReference type="Proteomes" id="UP000261360">
    <property type="component" value="Unplaced"/>
</dbReference>
<keyword evidence="3" id="KW-1185">Reference proteome</keyword>
<feature type="region of interest" description="Disordered" evidence="1">
    <location>
        <begin position="75"/>
        <end position="143"/>
    </location>
</feature>
<dbReference type="CDD" id="cd23767">
    <property type="entry name" value="IQCD"/>
    <property type="match status" value="1"/>
</dbReference>
<dbReference type="Ensembl" id="ENSSLDT00000008574.1">
    <property type="protein sequence ID" value="ENSSLDP00000008304.1"/>
    <property type="gene ID" value="ENSSLDG00000006600.1"/>
</dbReference>
<feature type="compositionally biased region" description="Basic and acidic residues" evidence="1">
    <location>
        <begin position="382"/>
        <end position="395"/>
    </location>
</feature>
<dbReference type="Ensembl" id="ENSSLDT00000023774.1">
    <property type="protein sequence ID" value="ENSSLDP00000023034.1"/>
    <property type="gene ID" value="ENSSLDG00000017990.1"/>
</dbReference>
<dbReference type="Pfam" id="PF00612">
    <property type="entry name" value="IQ"/>
    <property type="match status" value="1"/>
</dbReference>
<dbReference type="GeneTree" id="ENSGT00940000177774"/>
<dbReference type="AlphaFoldDB" id="A0A3B4WTJ6"/>
<feature type="compositionally biased region" description="Basic and acidic residues" evidence="1">
    <location>
        <begin position="274"/>
        <end position="289"/>
    </location>
</feature>
<feature type="compositionally biased region" description="Polar residues" evidence="1">
    <location>
        <begin position="76"/>
        <end position="100"/>
    </location>
</feature>
<evidence type="ECO:0000313" key="2">
    <source>
        <dbReference type="Ensembl" id="ENSSLDP00000008304.1"/>
    </source>
</evidence>
<feature type="compositionally biased region" description="Basic and acidic residues" evidence="1">
    <location>
        <begin position="497"/>
        <end position="513"/>
    </location>
</feature>
<dbReference type="SMART" id="SM00015">
    <property type="entry name" value="IQ"/>
    <property type="match status" value="1"/>
</dbReference>
<dbReference type="GO" id="GO:0005516">
    <property type="term" value="F:calmodulin binding"/>
    <property type="evidence" value="ECO:0007669"/>
    <property type="project" value="TreeGrafter"/>
</dbReference>
<feature type="compositionally biased region" description="Basic and acidic residues" evidence="1">
    <location>
        <begin position="1"/>
        <end position="27"/>
    </location>
</feature>
<feature type="compositionally biased region" description="Basic and acidic residues" evidence="1">
    <location>
        <begin position="210"/>
        <end position="238"/>
    </location>
</feature>
<dbReference type="PANTHER" id="PTHR10699:SF11">
    <property type="entry name" value="IGLOO, ISOFORM A"/>
    <property type="match status" value="1"/>
</dbReference>
<proteinExistence type="predicted"/>
<dbReference type="PROSITE" id="PS50096">
    <property type="entry name" value="IQ"/>
    <property type="match status" value="1"/>
</dbReference>
<dbReference type="InterPro" id="IPR000048">
    <property type="entry name" value="IQ_motif_EF-hand-BS"/>
</dbReference>
<dbReference type="PANTHER" id="PTHR10699">
    <property type="entry name" value="NEUROMODULIN"/>
    <property type="match status" value="1"/>
</dbReference>
<feature type="compositionally biased region" description="Basic and acidic residues" evidence="1">
    <location>
        <begin position="402"/>
        <end position="461"/>
    </location>
</feature>
<evidence type="ECO:0000256" key="1">
    <source>
        <dbReference type="SAM" id="MobiDB-lite"/>
    </source>
</evidence>
<sequence length="513" mass="57086">MAKDEGGDKQDSAVVDKEITGSEREENTEVEEPVEVFPYSEQADVDVCATELGGTERIMEIATVENYIHVVEEESLNPQPAETLARSSLSQFETTEGNQQEAKTKEEEGTETEASSEETHQSLAHIEGGLDSSTIPKEDSLVEISFEDVPEAQQITEVGEKQPEEEGSVEVLQTKILEMQQEEDSNYVTAVATDQNISGLQYNEEPEMEGAEKEFKSEREEMESQHEAPDIMKEKVDTHAPNLNHSDDNDEKGEGVSSLHQLTTEADEENPEVETDHTNEDNEKIREGKLCQNEDSEKETKSNDLKEDERTDTDGGDKEDIHTEGYSEMEDEDVNDGGVENHSSQVTQSYTTAAAMEAESETLEASAQHLPEDSQRSLVESQAKDTVEEKEVTSKEEEDVVEEGKIDSEVQEKSEGESISRSVDRTGADHHGEERPPGSERDATEPGGKSSDKQEECSRPQEEEDIMDIPLDDPEANRAAAKIQAGFRGHMTRKKMKPEDKAEGEERQEDRGQ</sequence>
<organism evidence="2 3">
    <name type="scientific">Seriola lalandi dorsalis</name>
    <dbReference type="NCBI Taxonomy" id="1841481"/>
    <lineage>
        <taxon>Eukaryota</taxon>
        <taxon>Metazoa</taxon>
        <taxon>Chordata</taxon>
        <taxon>Craniata</taxon>
        <taxon>Vertebrata</taxon>
        <taxon>Euteleostomi</taxon>
        <taxon>Actinopterygii</taxon>
        <taxon>Neopterygii</taxon>
        <taxon>Teleostei</taxon>
        <taxon>Neoteleostei</taxon>
        <taxon>Acanthomorphata</taxon>
        <taxon>Carangaria</taxon>
        <taxon>Carangiformes</taxon>
        <taxon>Carangidae</taxon>
        <taxon>Seriola</taxon>
    </lineage>
</organism>
<dbReference type="STRING" id="1841481.ENSSLDP00000008304"/>
<feature type="region of interest" description="Disordered" evidence="1">
    <location>
        <begin position="198"/>
        <end position="513"/>
    </location>
</feature>
<accession>A0A3B4WTJ6</accession>
<name>A0A3B4WTJ6_SERLL</name>
<feature type="compositionally biased region" description="Acidic residues" evidence="1">
    <location>
        <begin position="462"/>
        <end position="474"/>
    </location>
</feature>
<reference evidence="2" key="1">
    <citation type="submission" date="2025-05" db="UniProtKB">
        <authorList>
            <consortium name="Ensembl"/>
        </authorList>
    </citation>
    <scope>IDENTIFICATION</scope>
</reference>
<protein>
    <submittedName>
        <fullName evidence="2">Neurogranin</fullName>
    </submittedName>
</protein>
<feature type="compositionally biased region" description="Low complexity" evidence="1">
    <location>
        <begin position="349"/>
        <end position="367"/>
    </location>
</feature>
<feature type="region of interest" description="Disordered" evidence="1">
    <location>
        <begin position="1"/>
        <end position="33"/>
    </location>
</feature>